<feature type="region of interest" description="Disordered" evidence="1">
    <location>
        <begin position="1"/>
        <end position="20"/>
    </location>
</feature>
<dbReference type="RefSeq" id="WP_024126391.1">
    <property type="nucleotide sequence ID" value="NC_023283.1"/>
</dbReference>
<protein>
    <submittedName>
        <fullName evidence="2">Uncharacterized protein</fullName>
    </submittedName>
</protein>
<sequence length="242" mass="25127">MSSRADAKAAARRTRLEAERARQAARQRRIRLAAAAAVVLASAGAVIGGIRLAGTSGTGNTGSSGTTALGRTGPAVNIAALPGLQTSKAAWQPEYTHLPARLADLHLPPNGDESYHIHAHLALYVGGKQVPVPANVGISMADQIESPMHTHDTSGVIHIEASQASNAFTLGAFLDIWGVKLTDHQLGGYTATGGSTLQAYANGKPLTDPARYVLHPHDNIVLGYGTQGSVPHTVAFTWPAGE</sequence>
<keyword evidence="2" id="KW-0614">Plasmid</keyword>
<organism evidence="2">
    <name type="scientific">Streptomyces sp. FR1</name>
    <dbReference type="NCBI Taxonomy" id="349971"/>
    <lineage>
        <taxon>Bacteria</taxon>
        <taxon>Bacillati</taxon>
        <taxon>Actinomycetota</taxon>
        <taxon>Actinomycetes</taxon>
        <taxon>Kitasatosporales</taxon>
        <taxon>Streptomycetaceae</taxon>
        <taxon>Streptomyces</taxon>
    </lineage>
</organism>
<reference evidence="2" key="1">
    <citation type="submission" date="2013-09" db="EMBL/GenBank/DDBJ databases">
        <title>Complete nucleotide sequence of Streptomyces linear plasmid pFRL3.</title>
        <authorList>
            <person name="Chen Z."/>
            <person name="Fang P."/>
            <person name="Qin Z."/>
        </authorList>
    </citation>
    <scope>NUCLEOTIDE SEQUENCE</scope>
    <source>
        <plasmid evidence="2">pFRL3</plasmid>
    </source>
</reference>
<name>V9Z094_9ACTN</name>
<dbReference type="AlphaFoldDB" id="V9Z094"/>
<geneLocation type="plasmid" evidence="2">
    <name>pFRL3</name>
</geneLocation>
<gene>
    <name evidence="2" type="ORF">pFRL3_233c</name>
</gene>
<proteinExistence type="predicted"/>
<accession>V9Z094</accession>
<evidence type="ECO:0000313" key="2">
    <source>
        <dbReference type="EMBL" id="AHE39010.1"/>
    </source>
</evidence>
<evidence type="ECO:0000256" key="1">
    <source>
        <dbReference type="SAM" id="MobiDB-lite"/>
    </source>
</evidence>
<dbReference type="EMBL" id="KF602048">
    <property type="protein sequence ID" value="AHE39010.1"/>
    <property type="molecule type" value="Genomic_DNA"/>
</dbReference>